<evidence type="ECO:0000313" key="9">
    <source>
        <dbReference type="Proteomes" id="UP000249646"/>
    </source>
</evidence>
<gene>
    <name evidence="8" type="ORF">BCF89_1059</name>
</gene>
<protein>
    <submittedName>
        <fullName evidence="8">DNA replication and repair protein RecR</fullName>
    </submittedName>
</protein>
<dbReference type="OrthoDB" id="9802672at2"/>
<evidence type="ECO:0000256" key="5">
    <source>
        <dbReference type="ARBA" id="ARBA00023172"/>
    </source>
</evidence>
<dbReference type="Gene3D" id="1.10.8.420">
    <property type="entry name" value="RecR Domain 1"/>
    <property type="match status" value="1"/>
</dbReference>
<dbReference type="GO" id="GO:0008270">
    <property type="term" value="F:zinc ion binding"/>
    <property type="evidence" value="ECO:0007669"/>
    <property type="project" value="UniProtKB-KW"/>
</dbReference>
<evidence type="ECO:0000256" key="6">
    <source>
        <dbReference type="ARBA" id="ARBA00023204"/>
    </source>
</evidence>
<dbReference type="InterPro" id="IPR015967">
    <property type="entry name" value="Rcmb_RecR_Znf"/>
</dbReference>
<dbReference type="Pfam" id="PF13662">
    <property type="entry name" value="Toprim_4"/>
    <property type="match status" value="1"/>
</dbReference>
<dbReference type="AlphaFoldDB" id="A0A2W7FZZ2"/>
<evidence type="ECO:0000256" key="1">
    <source>
        <dbReference type="ARBA" id="ARBA00022723"/>
    </source>
</evidence>
<keyword evidence="1" id="KW-0479">Metal-binding</keyword>
<evidence type="ECO:0000259" key="7">
    <source>
        <dbReference type="PROSITE" id="PS50880"/>
    </source>
</evidence>
<keyword evidence="6" id="KW-0234">DNA repair</keyword>
<evidence type="ECO:0000256" key="3">
    <source>
        <dbReference type="ARBA" id="ARBA00022771"/>
    </source>
</evidence>
<dbReference type="GO" id="GO:0006310">
    <property type="term" value="P:DNA recombination"/>
    <property type="evidence" value="ECO:0007669"/>
    <property type="project" value="UniProtKB-KW"/>
</dbReference>
<dbReference type="InterPro" id="IPR000093">
    <property type="entry name" value="DNA_Rcmb_RecR"/>
</dbReference>
<evidence type="ECO:0000256" key="4">
    <source>
        <dbReference type="ARBA" id="ARBA00022833"/>
    </source>
</evidence>
<keyword evidence="2" id="KW-0227">DNA damage</keyword>
<dbReference type="Proteomes" id="UP000249646">
    <property type="component" value="Unassembled WGS sequence"/>
</dbReference>
<comment type="caution">
    <text evidence="8">The sequence shown here is derived from an EMBL/GenBank/DDBJ whole genome shotgun (WGS) entry which is preliminary data.</text>
</comment>
<feature type="domain" description="Toprim" evidence="7">
    <location>
        <begin position="78"/>
        <end position="173"/>
    </location>
</feature>
<dbReference type="Pfam" id="PF21175">
    <property type="entry name" value="RecR_C"/>
    <property type="match status" value="1"/>
</dbReference>
<name>A0A2W7FZZ2_9BACT</name>
<keyword evidence="5" id="KW-0233">DNA recombination</keyword>
<keyword evidence="4" id="KW-0862">Zinc</keyword>
<dbReference type="GO" id="GO:0003677">
    <property type="term" value="F:DNA binding"/>
    <property type="evidence" value="ECO:0007669"/>
    <property type="project" value="InterPro"/>
</dbReference>
<evidence type="ECO:0000313" key="8">
    <source>
        <dbReference type="EMBL" id="PZV99881.1"/>
    </source>
</evidence>
<evidence type="ECO:0000256" key="2">
    <source>
        <dbReference type="ARBA" id="ARBA00022763"/>
    </source>
</evidence>
<dbReference type="InterPro" id="IPR006171">
    <property type="entry name" value="TOPRIM_dom"/>
</dbReference>
<dbReference type="GO" id="GO:0006281">
    <property type="term" value="P:DNA repair"/>
    <property type="evidence" value="ECO:0007669"/>
    <property type="project" value="UniProtKB-KW"/>
</dbReference>
<dbReference type="PANTHER" id="PTHR30446:SF0">
    <property type="entry name" value="RECOMBINATION PROTEIN RECR"/>
    <property type="match status" value="1"/>
</dbReference>
<accession>A0A2W7FZZ2</accession>
<dbReference type="RefSeq" id="WP_111518574.1">
    <property type="nucleotide sequence ID" value="NZ_QKUB01000005.1"/>
</dbReference>
<dbReference type="Gene3D" id="3.40.1360.10">
    <property type="match status" value="1"/>
</dbReference>
<sequence length="196" mass="22736">MNNASITKIIELLKKIPGISNKQANKIINFFLENNQDFTNDLFSKIIEIQQKTKKCKHCQAYSDNEICDICLDKKRASKLFIVSDNQDIEKIESLDIEKGKYFIFNEIINLKKITELITKKIDLLLENIKKFDEIILCLNTDLNGQITMQYLKKEINTIYPNKNVYQLSIGIPFGMSIESIDPISLKQSILNKKRI</sequence>
<organism evidence="8 9">
    <name type="scientific">Metamycoplasma auris</name>
    <dbReference type="NCBI Taxonomy" id="51363"/>
    <lineage>
        <taxon>Bacteria</taxon>
        <taxon>Bacillati</taxon>
        <taxon>Mycoplasmatota</taxon>
        <taxon>Mycoplasmoidales</taxon>
        <taxon>Metamycoplasmataceae</taxon>
        <taxon>Metamycoplasma</taxon>
    </lineage>
</organism>
<dbReference type="Pfam" id="PF02132">
    <property type="entry name" value="RecR_ZnF"/>
    <property type="match status" value="1"/>
</dbReference>
<dbReference type="EMBL" id="QKUB01000005">
    <property type="protein sequence ID" value="PZV99881.1"/>
    <property type="molecule type" value="Genomic_DNA"/>
</dbReference>
<dbReference type="PROSITE" id="PS50880">
    <property type="entry name" value="TOPRIM"/>
    <property type="match status" value="1"/>
</dbReference>
<dbReference type="PANTHER" id="PTHR30446">
    <property type="entry name" value="RECOMBINATION PROTEIN RECR"/>
    <property type="match status" value="1"/>
</dbReference>
<proteinExistence type="predicted"/>
<dbReference type="SUPFAM" id="SSF111304">
    <property type="entry name" value="Recombination protein RecR"/>
    <property type="match status" value="1"/>
</dbReference>
<dbReference type="InterPro" id="IPR023627">
    <property type="entry name" value="Rcmb_RecR"/>
</dbReference>
<keyword evidence="3" id="KW-0863">Zinc-finger</keyword>
<keyword evidence="9" id="KW-1185">Reference proteome</keyword>
<reference evidence="8 9" key="1">
    <citation type="submission" date="2018-06" db="EMBL/GenBank/DDBJ databases">
        <title>Genomic Encyclopedia of Archaeal and Bacterial Type Strains, Phase II (KMG-II): from individual species to whole genera.</title>
        <authorList>
            <person name="Goeker M."/>
        </authorList>
    </citation>
    <scope>NUCLEOTIDE SEQUENCE [LARGE SCALE GENOMIC DNA]</scope>
    <source>
        <strain evidence="8 9">ATCC 51348</strain>
    </source>
</reference>